<dbReference type="EMBL" id="CP014907">
    <property type="protein sequence ID" value="ANZ58637.1"/>
    <property type="molecule type" value="Genomic_DNA"/>
</dbReference>
<dbReference type="Pfam" id="PF05437">
    <property type="entry name" value="AzlD"/>
    <property type="match status" value="1"/>
</dbReference>
<keyword evidence="1" id="KW-1133">Transmembrane helix</keyword>
<keyword evidence="1" id="KW-0812">Transmembrane</keyword>
<dbReference type="InterPro" id="IPR008407">
    <property type="entry name" value="Brnchd-chn_aa_trnsp_AzlD"/>
</dbReference>
<dbReference type="AlphaFoldDB" id="A0AB33BM94"/>
<dbReference type="KEGG" id="lle:AYR59_00525"/>
<sequence>MEWNGMQHFLLVLLCFLVALIPRFVPLFFFRKRKIPKWFNEWMEFVPICLFTSLVVKDLFITKTYAFSIAGTIPELIASVVVIAVAFWTRSMALSVIVGLALVFLLAIVL</sequence>
<keyword evidence="1" id="KW-0472">Membrane</keyword>
<evidence type="ECO:0000313" key="3">
    <source>
        <dbReference type="Proteomes" id="UP000093346"/>
    </source>
</evidence>
<reference evidence="2 3" key="1">
    <citation type="submission" date="2016-03" db="EMBL/GenBank/DDBJ databases">
        <title>Pediococcus and Lactobacillus from brewery environment - whole genome sequencing and assembly.</title>
        <authorList>
            <person name="Behr J."/>
            <person name="Geissler A.J."/>
            <person name="Vogel R.F."/>
        </authorList>
    </citation>
    <scope>NUCLEOTIDE SEQUENCE [LARGE SCALE GENOMIC DNA]</scope>
    <source>
        <strain evidence="2 3">TMW 1.481</strain>
    </source>
</reference>
<accession>A0AB33BM94</accession>
<evidence type="ECO:0000313" key="2">
    <source>
        <dbReference type="EMBL" id="ANZ58637.1"/>
    </source>
</evidence>
<protein>
    <submittedName>
        <fullName evidence="2">Branched-chain amino acid transporter</fullName>
    </submittedName>
</protein>
<dbReference type="GeneID" id="61249364"/>
<dbReference type="RefSeq" id="WP_054646811.1">
    <property type="nucleotide sequence ID" value="NZ_CP014872.1"/>
</dbReference>
<evidence type="ECO:0000256" key="1">
    <source>
        <dbReference type="SAM" id="Phobius"/>
    </source>
</evidence>
<feature type="transmembrane region" description="Helical" evidence="1">
    <location>
        <begin position="66"/>
        <end position="87"/>
    </location>
</feature>
<feature type="transmembrane region" description="Helical" evidence="1">
    <location>
        <begin position="6"/>
        <end position="30"/>
    </location>
</feature>
<proteinExistence type="predicted"/>
<dbReference type="Proteomes" id="UP000093346">
    <property type="component" value="Chromosome"/>
</dbReference>
<organism evidence="2 3">
    <name type="scientific">Fructilactobacillus lindneri</name>
    <dbReference type="NCBI Taxonomy" id="53444"/>
    <lineage>
        <taxon>Bacteria</taxon>
        <taxon>Bacillati</taxon>
        <taxon>Bacillota</taxon>
        <taxon>Bacilli</taxon>
        <taxon>Lactobacillales</taxon>
        <taxon>Lactobacillaceae</taxon>
        <taxon>Fructilactobacillus</taxon>
    </lineage>
</organism>
<gene>
    <name evidence="2" type="ORF">AYR59_00525</name>
</gene>
<name>A0AB33BM94_9LACO</name>
<feature type="transmembrane region" description="Helical" evidence="1">
    <location>
        <begin position="92"/>
        <end position="109"/>
    </location>
</feature>